<dbReference type="STRING" id="4795.A0A225UF84"/>
<name>A0A225UF84_9STRA</name>
<dbReference type="Proteomes" id="UP000198211">
    <property type="component" value="Unassembled WGS sequence"/>
</dbReference>
<protein>
    <submittedName>
        <fullName evidence="1">Pyridine nucleotide-disulfide oxidoreductase</fullName>
    </submittedName>
</protein>
<reference evidence="2" key="1">
    <citation type="submission" date="2017-03" db="EMBL/GenBank/DDBJ databases">
        <title>Phytopthora megakarya and P. palmivora, two closely related causual agents of cacao black pod achieved similar genome size and gene model numbers by different mechanisms.</title>
        <authorList>
            <person name="Ali S."/>
            <person name="Shao J."/>
            <person name="Larry D.J."/>
            <person name="Kronmiller B."/>
            <person name="Shen D."/>
            <person name="Strem M.D."/>
            <person name="Melnick R.L."/>
            <person name="Guiltinan M.J."/>
            <person name="Tyler B.M."/>
            <person name="Meinhardt L.W."/>
            <person name="Bailey B.A."/>
        </authorList>
    </citation>
    <scope>NUCLEOTIDE SEQUENCE [LARGE SCALE GENOMIC DNA]</scope>
    <source>
        <strain evidence="2">zdho120</strain>
    </source>
</reference>
<dbReference type="EMBL" id="NBNE01019677">
    <property type="protein sequence ID" value="OWY91695.1"/>
    <property type="molecule type" value="Genomic_DNA"/>
</dbReference>
<keyword evidence="2" id="KW-1185">Reference proteome</keyword>
<gene>
    <name evidence="1" type="ORF">PHMEG_00039621</name>
</gene>
<comment type="caution">
    <text evidence="1">The sequence shown here is derived from an EMBL/GenBank/DDBJ whole genome shotgun (WGS) entry which is preliminary data.</text>
</comment>
<evidence type="ECO:0000313" key="1">
    <source>
        <dbReference type="EMBL" id="OWY91695.1"/>
    </source>
</evidence>
<organism evidence="1 2">
    <name type="scientific">Phytophthora megakarya</name>
    <dbReference type="NCBI Taxonomy" id="4795"/>
    <lineage>
        <taxon>Eukaryota</taxon>
        <taxon>Sar</taxon>
        <taxon>Stramenopiles</taxon>
        <taxon>Oomycota</taxon>
        <taxon>Peronosporomycetes</taxon>
        <taxon>Peronosporales</taxon>
        <taxon>Peronosporaceae</taxon>
        <taxon>Phytophthora</taxon>
    </lineage>
</organism>
<dbReference type="OrthoDB" id="202203at2759"/>
<evidence type="ECO:0000313" key="2">
    <source>
        <dbReference type="Proteomes" id="UP000198211"/>
    </source>
</evidence>
<accession>A0A225UF84</accession>
<sequence length="141" mass="15951">MSYAYLVVALAGELKAKYSSKYVTIIEGKDKLVASDDVRDKFRTKLSTYLERLTVVLGVRLTERLAGKMEACLVTSEGFIKLQQDSDQYANMHALDIASSNPAPKRMYYFGRSHAQLTLLERRLGSMASYNRQACGNWVKR</sequence>
<dbReference type="AlphaFoldDB" id="A0A225UF84"/>
<proteinExistence type="predicted"/>